<keyword evidence="2" id="KW-1185">Reference proteome</keyword>
<comment type="caution">
    <text evidence="1">The sequence shown here is derived from an EMBL/GenBank/DDBJ whole genome shotgun (WGS) entry which is preliminary data.</text>
</comment>
<name>A0A9Q3E6W8_9BASI</name>
<evidence type="ECO:0000313" key="1">
    <source>
        <dbReference type="EMBL" id="MBW0514702.1"/>
    </source>
</evidence>
<dbReference type="AlphaFoldDB" id="A0A9Q3E6W8"/>
<dbReference type="EMBL" id="AVOT02024175">
    <property type="protein sequence ID" value="MBW0514702.1"/>
    <property type="molecule type" value="Genomic_DNA"/>
</dbReference>
<gene>
    <name evidence="1" type="ORF">O181_054417</name>
</gene>
<feature type="non-terminal residue" evidence="1">
    <location>
        <position position="1"/>
    </location>
</feature>
<evidence type="ECO:0000313" key="2">
    <source>
        <dbReference type="Proteomes" id="UP000765509"/>
    </source>
</evidence>
<protein>
    <submittedName>
        <fullName evidence="1">Uncharacterized protein</fullName>
    </submittedName>
</protein>
<reference evidence="1" key="1">
    <citation type="submission" date="2021-03" db="EMBL/GenBank/DDBJ databases">
        <title>Draft genome sequence of rust myrtle Austropuccinia psidii MF-1, a brazilian biotype.</title>
        <authorList>
            <person name="Quecine M.C."/>
            <person name="Pachon D.M.R."/>
            <person name="Bonatelli M.L."/>
            <person name="Correr F.H."/>
            <person name="Franceschini L.M."/>
            <person name="Leite T.F."/>
            <person name="Margarido G.R.A."/>
            <person name="Almeida C.A."/>
            <person name="Ferrarezi J.A."/>
            <person name="Labate C.A."/>
        </authorList>
    </citation>
    <scope>NUCLEOTIDE SEQUENCE</scope>
    <source>
        <strain evidence="1">MF-1</strain>
    </source>
</reference>
<dbReference type="Proteomes" id="UP000765509">
    <property type="component" value="Unassembled WGS sequence"/>
</dbReference>
<sequence>IVDLPKTLLYTSCCLLLKPLAAHRLVYHSNRFTVLTLDPSQTTVDIKDKNSKL</sequence>
<organism evidence="1 2">
    <name type="scientific">Austropuccinia psidii MF-1</name>
    <dbReference type="NCBI Taxonomy" id="1389203"/>
    <lineage>
        <taxon>Eukaryota</taxon>
        <taxon>Fungi</taxon>
        <taxon>Dikarya</taxon>
        <taxon>Basidiomycota</taxon>
        <taxon>Pucciniomycotina</taxon>
        <taxon>Pucciniomycetes</taxon>
        <taxon>Pucciniales</taxon>
        <taxon>Sphaerophragmiaceae</taxon>
        <taxon>Austropuccinia</taxon>
    </lineage>
</organism>
<accession>A0A9Q3E6W8</accession>
<proteinExistence type="predicted"/>